<evidence type="ECO:0000313" key="4">
    <source>
        <dbReference type="EMBL" id="KAG0476029.1"/>
    </source>
</evidence>
<dbReference type="OrthoDB" id="434160at2759"/>
<dbReference type="SMART" id="SM00568">
    <property type="entry name" value="GRAM"/>
    <property type="match status" value="1"/>
</dbReference>
<dbReference type="InterPro" id="IPR037848">
    <property type="entry name" value="GEM-like"/>
</dbReference>
<reference evidence="4 5" key="1">
    <citation type="journal article" date="2020" name="Nat. Food">
        <title>A phased Vanilla planifolia genome enables genetic improvement of flavour and production.</title>
        <authorList>
            <person name="Hasing T."/>
            <person name="Tang H."/>
            <person name="Brym M."/>
            <person name="Khazi F."/>
            <person name="Huang T."/>
            <person name="Chambers A.H."/>
        </authorList>
    </citation>
    <scope>NUCLEOTIDE SEQUENCE [LARGE SCALE GENOMIC DNA]</scope>
    <source>
        <tissue evidence="4">Leaf</tissue>
    </source>
</reference>
<dbReference type="Pfam" id="PF02893">
    <property type="entry name" value="GRAM"/>
    <property type="match status" value="1"/>
</dbReference>
<evidence type="ECO:0000256" key="1">
    <source>
        <dbReference type="ARBA" id="ARBA00009414"/>
    </source>
</evidence>
<keyword evidence="2" id="KW-0732">Signal</keyword>
<gene>
    <name evidence="4" type="ORF">HPP92_012870</name>
</gene>
<feature type="domain" description="GRAM" evidence="3">
    <location>
        <begin position="103"/>
        <end position="166"/>
    </location>
</feature>
<evidence type="ECO:0000256" key="2">
    <source>
        <dbReference type="SAM" id="SignalP"/>
    </source>
</evidence>
<dbReference type="AlphaFoldDB" id="A0A835QNW7"/>
<name>A0A835QNW7_VANPL</name>
<dbReference type="InterPro" id="IPR004182">
    <property type="entry name" value="GRAM"/>
</dbReference>
<feature type="chain" id="PRO_5032482474" description="GRAM domain-containing protein" evidence="2">
    <location>
        <begin position="23"/>
        <end position="238"/>
    </location>
</feature>
<evidence type="ECO:0000313" key="5">
    <source>
        <dbReference type="Proteomes" id="UP000636800"/>
    </source>
</evidence>
<dbReference type="PANTHER" id="PTHR31969">
    <property type="entry name" value="GEM-LIKE PROTEIN 2"/>
    <property type="match status" value="1"/>
</dbReference>
<keyword evidence="5" id="KW-1185">Reference proteome</keyword>
<comment type="caution">
    <text evidence="4">The sequence shown here is derived from an EMBL/GenBank/DDBJ whole genome shotgun (WGS) entry which is preliminary data.</text>
</comment>
<protein>
    <recommendedName>
        <fullName evidence="3">GRAM domain-containing protein</fullName>
    </recommendedName>
</protein>
<proteinExistence type="inferred from homology"/>
<sequence>MVWRRVGSGLAWVALVTVRSSTMRVLESARAGVGGAGAARRSNRDRFGAASVADGTAKEEGAAEKVFFLLFWLPMSLGTNLSQTVKGKLNLGARILQAGGIEKLYVQNFSVEEGEKLLDAFQCYLSTTAGLIAGVLFISTEKITFHSDRSIKLTSAREEIARIPYKHPTYKHVELNIWYVGLLVQYVGNGLKSIVLNKISTNKTNSNITLFFTFLDHSNFFVLILCKFLKILNNLNKL</sequence>
<dbReference type="InterPro" id="IPR011993">
    <property type="entry name" value="PH-like_dom_sf"/>
</dbReference>
<comment type="similarity">
    <text evidence="1">Belongs to the GEM family.</text>
</comment>
<feature type="signal peptide" evidence="2">
    <location>
        <begin position="1"/>
        <end position="22"/>
    </location>
</feature>
<organism evidence="4 5">
    <name type="scientific">Vanilla planifolia</name>
    <name type="common">Vanilla</name>
    <dbReference type="NCBI Taxonomy" id="51239"/>
    <lineage>
        <taxon>Eukaryota</taxon>
        <taxon>Viridiplantae</taxon>
        <taxon>Streptophyta</taxon>
        <taxon>Embryophyta</taxon>
        <taxon>Tracheophyta</taxon>
        <taxon>Spermatophyta</taxon>
        <taxon>Magnoliopsida</taxon>
        <taxon>Liliopsida</taxon>
        <taxon>Asparagales</taxon>
        <taxon>Orchidaceae</taxon>
        <taxon>Vanilloideae</taxon>
        <taxon>Vanilleae</taxon>
        <taxon>Vanilla</taxon>
    </lineage>
</organism>
<dbReference type="EMBL" id="JADCNL010000006">
    <property type="protein sequence ID" value="KAG0476029.1"/>
    <property type="molecule type" value="Genomic_DNA"/>
</dbReference>
<accession>A0A835QNW7</accession>
<dbReference type="Gene3D" id="2.30.29.30">
    <property type="entry name" value="Pleckstrin-homology domain (PH domain)/Phosphotyrosine-binding domain (PTB)"/>
    <property type="match status" value="1"/>
</dbReference>
<evidence type="ECO:0000259" key="3">
    <source>
        <dbReference type="SMART" id="SM00568"/>
    </source>
</evidence>
<dbReference type="Proteomes" id="UP000636800">
    <property type="component" value="Chromosome 6"/>
</dbReference>